<comment type="subcellular location">
    <subcellularLocation>
        <location evidence="1">Cell outer membrane</location>
    </subcellularLocation>
</comment>
<evidence type="ECO:0000259" key="10">
    <source>
        <dbReference type="Pfam" id="PF01103"/>
    </source>
</evidence>
<evidence type="ECO:0000256" key="2">
    <source>
        <dbReference type="ARBA" id="ARBA00010248"/>
    </source>
</evidence>
<evidence type="ECO:0000313" key="12">
    <source>
        <dbReference type="EMBL" id="RDD61812.1"/>
    </source>
</evidence>
<feature type="domain" description="Bacterial surface antigen (D15)" evidence="10">
    <location>
        <begin position="431"/>
        <end position="727"/>
    </location>
</feature>
<feature type="domain" description="TamA POTRA" evidence="11">
    <location>
        <begin position="165"/>
        <end position="242"/>
    </location>
</feature>
<keyword evidence="13" id="KW-1185">Reference proteome</keyword>
<protein>
    <recommendedName>
        <fullName evidence="3">Translocation and assembly module subunit TamA</fullName>
    </recommendedName>
    <alternativeName>
        <fullName evidence="6">Autotransporter assembly factor TamA</fullName>
    </alternativeName>
</protein>
<dbReference type="InterPro" id="IPR039910">
    <property type="entry name" value="D15-like"/>
</dbReference>
<proteinExistence type="inferred from homology"/>
<dbReference type="Proteomes" id="UP000253941">
    <property type="component" value="Unassembled WGS sequence"/>
</dbReference>
<dbReference type="PANTHER" id="PTHR12815">
    <property type="entry name" value="SORTING AND ASSEMBLY MACHINERY SAMM50 PROTEIN FAMILY MEMBER"/>
    <property type="match status" value="1"/>
</dbReference>
<comment type="caution">
    <text evidence="12">The sequence shown here is derived from an EMBL/GenBank/DDBJ whole genome shotgun (WGS) entry which is preliminary data.</text>
</comment>
<feature type="transmembrane region" description="Helical" evidence="9">
    <location>
        <begin position="104"/>
        <end position="128"/>
    </location>
</feature>
<accession>A0A369TAC0</accession>
<evidence type="ECO:0000256" key="5">
    <source>
        <dbReference type="ARBA" id="ARBA00023136"/>
    </source>
</evidence>
<dbReference type="Gene3D" id="2.40.160.50">
    <property type="entry name" value="membrane protein fhac: a member of the omp85/tpsb transporter family"/>
    <property type="match status" value="1"/>
</dbReference>
<evidence type="ECO:0000256" key="6">
    <source>
        <dbReference type="ARBA" id="ARBA00033063"/>
    </source>
</evidence>
<evidence type="ECO:0000256" key="9">
    <source>
        <dbReference type="SAM" id="Phobius"/>
    </source>
</evidence>
<evidence type="ECO:0000256" key="4">
    <source>
        <dbReference type="ARBA" id="ARBA00022452"/>
    </source>
</evidence>
<dbReference type="Gene3D" id="3.10.20.310">
    <property type="entry name" value="membrane protein fhac"/>
    <property type="match status" value="2"/>
</dbReference>
<keyword evidence="9" id="KW-0812">Transmembrane</keyword>
<dbReference type="InterPro" id="IPR035243">
    <property type="entry name" value="TamA_POTRA_Dom_1"/>
</dbReference>
<comment type="similarity">
    <text evidence="2">Belongs to the TamA family.</text>
</comment>
<feature type="region of interest" description="Disordered" evidence="8">
    <location>
        <begin position="135"/>
        <end position="158"/>
    </location>
</feature>
<name>A0A369TAC0_9PROT</name>
<keyword evidence="4" id="KW-1134">Transmembrane beta strand</keyword>
<dbReference type="EMBL" id="QPMH01000009">
    <property type="protein sequence ID" value="RDD61812.1"/>
    <property type="molecule type" value="Genomic_DNA"/>
</dbReference>
<gene>
    <name evidence="12" type="ORF">DRB17_11540</name>
</gene>
<dbReference type="GO" id="GO:0009279">
    <property type="term" value="C:cell outer membrane"/>
    <property type="evidence" value="ECO:0007669"/>
    <property type="project" value="UniProtKB-SubCell"/>
</dbReference>
<dbReference type="InterPro" id="IPR000184">
    <property type="entry name" value="Bac_surfAg_D15"/>
</dbReference>
<keyword evidence="9" id="KW-1133">Transmembrane helix</keyword>
<keyword evidence="5 9" id="KW-0472">Membrane</keyword>
<dbReference type="AlphaFoldDB" id="A0A369TAC0"/>
<evidence type="ECO:0000256" key="1">
    <source>
        <dbReference type="ARBA" id="ARBA00004442"/>
    </source>
</evidence>
<organism evidence="12 13">
    <name type="scientific">Ferruginivarius sediminum</name>
    <dbReference type="NCBI Taxonomy" id="2661937"/>
    <lineage>
        <taxon>Bacteria</taxon>
        <taxon>Pseudomonadati</taxon>
        <taxon>Pseudomonadota</taxon>
        <taxon>Alphaproteobacteria</taxon>
        <taxon>Rhodospirillales</taxon>
        <taxon>Rhodospirillaceae</taxon>
        <taxon>Ferruginivarius</taxon>
    </lineage>
</organism>
<evidence type="ECO:0000256" key="3">
    <source>
        <dbReference type="ARBA" id="ARBA00015419"/>
    </source>
</evidence>
<comment type="subunit">
    <text evidence="7">Interacts with TamB to form the translocation and assembly module (TAM).</text>
</comment>
<dbReference type="Pfam" id="PF17243">
    <property type="entry name" value="POTRA_TamA_1"/>
    <property type="match status" value="1"/>
</dbReference>
<reference evidence="12 13" key="1">
    <citation type="submission" date="2018-07" db="EMBL/GenBank/DDBJ databases">
        <title>Venubactetium sediminum gen. nov., sp. nov., isolated from a marine solar saltern.</title>
        <authorList>
            <person name="Wang S."/>
        </authorList>
    </citation>
    <scope>NUCLEOTIDE SEQUENCE [LARGE SCALE GENOMIC DNA]</scope>
    <source>
        <strain evidence="12 13">WD2A32</strain>
    </source>
</reference>
<evidence type="ECO:0000256" key="8">
    <source>
        <dbReference type="SAM" id="MobiDB-lite"/>
    </source>
</evidence>
<sequence>MLRPRRAIAIRPPLQADSLTHRRGAPSSRQRRLFFPAFADRRHCPEPQYVSGRYSPRTRQSRRALYLTRSANHYQPLVLRGIGLGRHERRDRVRRQDQTNLTFLSARFAAAVALALSATALGCFMTAIPAPAQNMEAPGTPPAGSDSETSAEEPAAEPRIPYETAIEGVEDDALLDILRRTSQLIALEEEQPRSVTGLRRRAEDDVERLLKALHSEGFYQATVDYRIDTGAEPARVTLDIKPGTVYLLAEVDIAYTRELPEDAKVPRSAGDLGLEYGMRARAPRILQAQRALLRQLENNGYPLAEVAERKALVDHGQTTMEVRWRIEPGPFLTFGAWNLEGLESVERDYIDGFRTWQEDEAFSQDQVADVRRELMETRLFASIGVERGEPRDGELPVTFRFKERAHRSIGFTARFSTSEGPSGTAFWEHRNFFRENETVRLSLNAGVIEQSVRTDLSKPRFLRPDQKLIANTELRRLDNDAFQEEALSSFLGLERQLNEAWSASAGGLAELTRDTDNEGQRTFVLFGTPLTLTRDTRNSLLDPTEGSRLAFETTPFIETVEDTQAFLRNVVAGSTYLALDSEERFVLASRARIGSIVGVETEQIPAGKRFYAGGGGSIRGFDFQTVGPLDDDNDPLGGRSLIELNAEVRVRVTDNVGIVPFIDAGNVYDEPMPDPSFKGEKKLRYAAGLGLRYFTGIGPVRLDVAFPLNPRDVDDTFEFYISLGQAF</sequence>
<evidence type="ECO:0000259" key="11">
    <source>
        <dbReference type="Pfam" id="PF17243"/>
    </source>
</evidence>
<evidence type="ECO:0000256" key="7">
    <source>
        <dbReference type="ARBA" id="ARBA00093548"/>
    </source>
</evidence>
<dbReference type="Pfam" id="PF01103">
    <property type="entry name" value="Omp85"/>
    <property type="match status" value="1"/>
</dbReference>
<evidence type="ECO:0000313" key="13">
    <source>
        <dbReference type="Proteomes" id="UP000253941"/>
    </source>
</evidence>
<dbReference type="PANTHER" id="PTHR12815:SF42">
    <property type="entry name" value="BACTERIAL SURFACE ANTIGEN (D15) DOMAIN-CONTAINING PROTEIN"/>
    <property type="match status" value="1"/>
</dbReference>